<comment type="caution">
    <text evidence="1">The sequence shown here is derived from an EMBL/GenBank/DDBJ whole genome shotgun (WGS) entry which is preliminary data.</text>
</comment>
<dbReference type="Proteomes" id="UP001551210">
    <property type="component" value="Unassembled WGS sequence"/>
</dbReference>
<protein>
    <submittedName>
        <fullName evidence="1">Uncharacterized protein</fullName>
    </submittedName>
</protein>
<evidence type="ECO:0000313" key="1">
    <source>
        <dbReference type="EMBL" id="MEU7298491.1"/>
    </source>
</evidence>
<proteinExistence type="predicted"/>
<evidence type="ECO:0000313" key="2">
    <source>
        <dbReference type="Proteomes" id="UP001551210"/>
    </source>
</evidence>
<gene>
    <name evidence="1" type="ORF">AB0A76_35785</name>
</gene>
<accession>A0ABV3D973</accession>
<organism evidence="1 2">
    <name type="scientific">Streptomyces exfoliatus</name>
    <name type="common">Streptomyces hydrogenans</name>
    <dbReference type="NCBI Taxonomy" id="1905"/>
    <lineage>
        <taxon>Bacteria</taxon>
        <taxon>Bacillati</taxon>
        <taxon>Actinomycetota</taxon>
        <taxon>Actinomycetes</taxon>
        <taxon>Kitasatosporales</taxon>
        <taxon>Streptomycetaceae</taxon>
        <taxon>Streptomyces</taxon>
    </lineage>
</organism>
<dbReference type="RefSeq" id="WP_359217576.1">
    <property type="nucleotide sequence ID" value="NZ_JBEZAM010000129.1"/>
</dbReference>
<name>A0ABV3D973_STREX</name>
<keyword evidence="2" id="KW-1185">Reference proteome</keyword>
<reference evidence="1 2" key="1">
    <citation type="submission" date="2024-06" db="EMBL/GenBank/DDBJ databases">
        <title>The Natural Products Discovery Center: Release of the First 8490 Sequenced Strains for Exploring Actinobacteria Biosynthetic Diversity.</title>
        <authorList>
            <person name="Kalkreuter E."/>
            <person name="Kautsar S.A."/>
            <person name="Yang D."/>
            <person name="Bader C.D."/>
            <person name="Teijaro C.N."/>
            <person name="Fluegel L."/>
            <person name="Davis C.M."/>
            <person name="Simpson J.R."/>
            <person name="Lauterbach L."/>
            <person name="Steele A.D."/>
            <person name="Gui C."/>
            <person name="Meng S."/>
            <person name="Li G."/>
            <person name="Viehrig K."/>
            <person name="Ye F."/>
            <person name="Su P."/>
            <person name="Kiefer A.F."/>
            <person name="Nichols A."/>
            <person name="Cepeda A.J."/>
            <person name="Yan W."/>
            <person name="Fan B."/>
            <person name="Jiang Y."/>
            <person name="Adhikari A."/>
            <person name="Zheng C.-J."/>
            <person name="Schuster L."/>
            <person name="Cowan T.M."/>
            <person name="Smanski M.J."/>
            <person name="Chevrette M.G."/>
            <person name="De Carvalho L.P.S."/>
            <person name="Shen B."/>
        </authorList>
    </citation>
    <scope>NUCLEOTIDE SEQUENCE [LARGE SCALE GENOMIC DNA]</scope>
    <source>
        <strain evidence="1 2">NPDC045705</strain>
    </source>
</reference>
<sequence>MSTGEEKDLAPFAALWDAPASPPRWVIWHPDADTMVFDTESNVPVDVDDASLDEVLSRMREAGVPESVDYPGRACG</sequence>
<dbReference type="EMBL" id="JBEZAM010000129">
    <property type="protein sequence ID" value="MEU7298491.1"/>
    <property type="molecule type" value="Genomic_DNA"/>
</dbReference>